<dbReference type="Proteomes" id="UP000011014">
    <property type="component" value="Unassembled WGS sequence"/>
</dbReference>
<dbReference type="AlphaFoldDB" id="E4Z1F9"/>
<reference evidence="2" key="1">
    <citation type="journal article" date="2010" name="Science">
        <title>Plasticity of animal genome architecture unmasked by rapid evolution of a pelagic tunicate.</title>
        <authorList>
            <person name="Denoeud F."/>
            <person name="Henriet S."/>
            <person name="Mungpakdee S."/>
            <person name="Aury J.M."/>
            <person name="Da Silva C."/>
            <person name="Brinkmann H."/>
            <person name="Mikhaleva J."/>
            <person name="Olsen L.C."/>
            <person name="Jubin C."/>
            <person name="Canestro C."/>
            <person name="Bouquet J.M."/>
            <person name="Danks G."/>
            <person name="Poulain J."/>
            <person name="Campsteijn C."/>
            <person name="Adamski M."/>
            <person name="Cross I."/>
            <person name="Yadetie F."/>
            <person name="Muffato M."/>
            <person name="Louis A."/>
            <person name="Butcher S."/>
            <person name="Tsagkogeorga G."/>
            <person name="Konrad A."/>
            <person name="Singh S."/>
            <person name="Jensen M.F."/>
            <person name="Cong E.H."/>
            <person name="Eikeseth-Otteraa H."/>
            <person name="Noel B."/>
            <person name="Anthouard V."/>
            <person name="Porcel B.M."/>
            <person name="Kachouri-Lafond R."/>
            <person name="Nishino A."/>
            <person name="Ugolini M."/>
            <person name="Chourrout P."/>
            <person name="Nishida H."/>
            <person name="Aasland R."/>
            <person name="Huzurbazar S."/>
            <person name="Westhof E."/>
            <person name="Delsuc F."/>
            <person name="Lehrach H."/>
            <person name="Reinhardt R."/>
            <person name="Weissenbach J."/>
            <person name="Roy S.W."/>
            <person name="Artiguenave F."/>
            <person name="Postlethwait J.H."/>
            <person name="Manak J.R."/>
            <person name="Thompson E.M."/>
            <person name="Jaillon O."/>
            <person name="Du Pasquier L."/>
            <person name="Boudinot P."/>
            <person name="Liberles D.A."/>
            <person name="Volff J.N."/>
            <person name="Philippe H."/>
            <person name="Lenhard B."/>
            <person name="Roest Crollius H."/>
            <person name="Wincker P."/>
            <person name="Chourrout D."/>
        </authorList>
    </citation>
    <scope>NUCLEOTIDE SEQUENCE [LARGE SCALE GENOMIC DNA]</scope>
</reference>
<sequence>QENQTHDSLQESENNDDKDAEVIEETNIKNVSESPVQNTDIDEQPDDDTGDLPGSGNIDNPTDRLALTKSTPTGSRRGKNRTAVLDRKPSPAPRMDASIGSLPINPSTREEVKSPDKRGYVRRGTLDVSIGNFRIINPEAPTQTAEQALSGFPQSLDSHYSNKPRHLLSAAPADTDNSSKTRLPCHFTIESIILNKYAGALYFQKVNEDRMLKAGDPDERNILRRAPTVPLEFPNRKPHGEQLESNAVSSTYESSQGSSVRRRTVDLTSIDKKPILIKPDKYTEGISQPRKTLDLFPTNRRGALQKIVDLSNAGSVPGEYIKIILENPVRKQPIDEVVIIERNRVARERRKTPFQVFELSNSKYKAMDFSLSNFERKQYQEKFKLHKDKPTIVRVEVVRKSVRRIAVSLMASNRKVNNVESPADVPDEFGQENNRRKELEQKEDQSMIKTTRRVANFRKVSLNTLTKL</sequence>
<feature type="non-terminal residue" evidence="2">
    <location>
        <position position="1"/>
    </location>
</feature>
<protein>
    <submittedName>
        <fullName evidence="2">Uncharacterized protein</fullName>
    </submittedName>
</protein>
<proteinExistence type="predicted"/>
<gene>
    <name evidence="2" type="ORF">GSOID_T00023618001</name>
</gene>
<accession>E4Z1F9</accession>
<evidence type="ECO:0000256" key="1">
    <source>
        <dbReference type="SAM" id="MobiDB-lite"/>
    </source>
</evidence>
<feature type="compositionally biased region" description="Basic and acidic residues" evidence="1">
    <location>
        <begin position="433"/>
        <end position="446"/>
    </location>
</feature>
<organism evidence="2">
    <name type="scientific">Oikopleura dioica</name>
    <name type="common">Tunicate</name>
    <dbReference type="NCBI Taxonomy" id="34765"/>
    <lineage>
        <taxon>Eukaryota</taxon>
        <taxon>Metazoa</taxon>
        <taxon>Chordata</taxon>
        <taxon>Tunicata</taxon>
        <taxon>Appendicularia</taxon>
        <taxon>Copelata</taxon>
        <taxon>Oikopleuridae</taxon>
        <taxon>Oikopleura</taxon>
    </lineage>
</organism>
<feature type="region of interest" description="Disordered" evidence="1">
    <location>
        <begin position="419"/>
        <end position="447"/>
    </location>
</feature>
<feature type="compositionally biased region" description="Basic and acidic residues" evidence="1">
    <location>
        <begin position="1"/>
        <end position="21"/>
    </location>
</feature>
<feature type="compositionally biased region" description="Acidic residues" evidence="1">
    <location>
        <begin position="40"/>
        <end position="50"/>
    </location>
</feature>
<name>E4Z1F9_OIKDI</name>
<evidence type="ECO:0000313" key="2">
    <source>
        <dbReference type="EMBL" id="CBY41537.1"/>
    </source>
</evidence>
<feature type="region of interest" description="Disordered" evidence="1">
    <location>
        <begin position="1"/>
        <end position="116"/>
    </location>
</feature>
<feature type="compositionally biased region" description="Polar residues" evidence="1">
    <location>
        <begin position="28"/>
        <end position="39"/>
    </location>
</feature>
<feature type="compositionally biased region" description="Polar residues" evidence="1">
    <location>
        <begin position="243"/>
        <end position="259"/>
    </location>
</feature>
<feature type="region of interest" description="Disordered" evidence="1">
    <location>
        <begin position="230"/>
        <end position="260"/>
    </location>
</feature>
<dbReference type="EMBL" id="FN656489">
    <property type="protein sequence ID" value="CBY41537.1"/>
    <property type="molecule type" value="Genomic_DNA"/>
</dbReference>